<dbReference type="Pfam" id="PF13767">
    <property type="entry name" value="DUF4168"/>
    <property type="match status" value="1"/>
</dbReference>
<evidence type="ECO:0000256" key="1">
    <source>
        <dbReference type="SAM" id="MobiDB-lite"/>
    </source>
</evidence>
<comment type="caution">
    <text evidence="3">The sequence shown here is derived from an EMBL/GenBank/DDBJ whole genome shotgun (WGS) entry which is preliminary data.</text>
</comment>
<proteinExistence type="predicted"/>
<evidence type="ECO:0000259" key="2">
    <source>
        <dbReference type="Pfam" id="PF13767"/>
    </source>
</evidence>
<dbReference type="InterPro" id="IPR025433">
    <property type="entry name" value="DUF4168"/>
</dbReference>
<accession>A0A2A2G7I2</accession>
<dbReference type="Proteomes" id="UP000218831">
    <property type="component" value="Unassembled WGS sequence"/>
</dbReference>
<organism evidence="3 4">
    <name type="scientific">Fodinibius salipaludis</name>
    <dbReference type="NCBI Taxonomy" id="2032627"/>
    <lineage>
        <taxon>Bacteria</taxon>
        <taxon>Pseudomonadati</taxon>
        <taxon>Balneolota</taxon>
        <taxon>Balneolia</taxon>
        <taxon>Balneolales</taxon>
        <taxon>Balneolaceae</taxon>
        <taxon>Fodinibius</taxon>
    </lineage>
</organism>
<feature type="region of interest" description="Disordered" evidence="1">
    <location>
        <begin position="26"/>
        <end position="46"/>
    </location>
</feature>
<feature type="compositionally biased region" description="Low complexity" evidence="1">
    <location>
        <begin position="177"/>
        <end position="191"/>
    </location>
</feature>
<feature type="compositionally biased region" description="Low complexity" evidence="1">
    <location>
        <begin position="27"/>
        <end position="46"/>
    </location>
</feature>
<sequence length="191" mass="21372">MINTLKYLSAILLAVALIGCQNDSNEENTQQQETQQQGQLGQMQQEVPDVDVSDEEAATFADAAMSAQQVQMQAQKKMMGIIQEEGLDVQTYQKIAQSQQMGQGDSTQFSESEMKKFDAATSSMEKLQSEIRDSVTKAVEDAGMEMQRFQDISRAAQQDSALQMQIQKQIRNKMGGQMQQQQPQQQQPPQN</sequence>
<feature type="domain" description="DUF4168" evidence="2">
    <location>
        <begin position="99"/>
        <end position="166"/>
    </location>
</feature>
<dbReference type="EMBL" id="NSKE01000013">
    <property type="protein sequence ID" value="PAU92793.1"/>
    <property type="molecule type" value="Genomic_DNA"/>
</dbReference>
<protein>
    <recommendedName>
        <fullName evidence="2">DUF4168 domain-containing protein</fullName>
    </recommendedName>
</protein>
<dbReference type="AlphaFoldDB" id="A0A2A2G7I2"/>
<evidence type="ECO:0000313" key="4">
    <source>
        <dbReference type="Proteomes" id="UP000218831"/>
    </source>
</evidence>
<keyword evidence="4" id="KW-1185">Reference proteome</keyword>
<evidence type="ECO:0000313" key="3">
    <source>
        <dbReference type="EMBL" id="PAU92793.1"/>
    </source>
</evidence>
<dbReference type="OrthoDB" id="1467687at2"/>
<feature type="region of interest" description="Disordered" evidence="1">
    <location>
        <begin position="168"/>
        <end position="191"/>
    </location>
</feature>
<name>A0A2A2G7I2_9BACT</name>
<reference evidence="3 4" key="1">
    <citation type="submission" date="2017-08" db="EMBL/GenBank/DDBJ databases">
        <title>Aliifodinibius alkalisoli sp. nov., isolated from saline alkaline soil.</title>
        <authorList>
            <person name="Liu D."/>
            <person name="Zhang G."/>
        </authorList>
    </citation>
    <scope>NUCLEOTIDE SEQUENCE [LARGE SCALE GENOMIC DNA]</scope>
    <source>
        <strain evidence="3 4">WN023</strain>
    </source>
</reference>
<dbReference type="PROSITE" id="PS51257">
    <property type="entry name" value="PROKAR_LIPOPROTEIN"/>
    <property type="match status" value="1"/>
</dbReference>
<gene>
    <name evidence="3" type="ORF">CK503_14985</name>
</gene>
<dbReference type="RefSeq" id="WP_095607646.1">
    <property type="nucleotide sequence ID" value="NZ_NSKE01000013.1"/>
</dbReference>